<dbReference type="EMBL" id="JBBMFA010000081">
    <property type="protein sequence ID" value="MEQ2520101.1"/>
    <property type="molecule type" value="Genomic_DNA"/>
</dbReference>
<comment type="catalytic activity">
    <reaction evidence="12">
        <text>oxaloacetate + H(+) = pyruvate + CO2</text>
        <dbReference type="Rhea" id="RHEA:15641"/>
        <dbReference type="ChEBI" id="CHEBI:15361"/>
        <dbReference type="ChEBI" id="CHEBI:15378"/>
        <dbReference type="ChEBI" id="CHEBI:16452"/>
        <dbReference type="ChEBI" id="CHEBI:16526"/>
        <dbReference type="EC" id="4.1.1.112"/>
    </reaction>
</comment>
<dbReference type="Pfam" id="PF03737">
    <property type="entry name" value="RraA-like"/>
    <property type="match status" value="1"/>
</dbReference>
<dbReference type="RefSeq" id="WP_349215548.1">
    <property type="nucleotide sequence ID" value="NZ_JBBMFA010000081.1"/>
</dbReference>
<dbReference type="PANTHER" id="PTHR33254">
    <property type="entry name" value="4-HYDROXY-4-METHYL-2-OXOGLUTARATE ALDOLASE 3-RELATED"/>
    <property type="match status" value="1"/>
</dbReference>
<dbReference type="Proteomes" id="UP001477672">
    <property type="component" value="Unassembled WGS sequence"/>
</dbReference>
<comment type="function">
    <text evidence="8">Catalyzes the aldol cleavage of 4-hydroxy-4-methyl-2-oxoglutarate (HMG) into 2 molecules of pyruvate. Also contains a secondary oxaloacetate (OAA) decarboxylase activity due to the common pyruvate enolate transition state formed following C-C bond cleavage in the retro-aldol and decarboxylation reactions.</text>
</comment>
<evidence type="ECO:0000256" key="8">
    <source>
        <dbReference type="ARBA" id="ARBA00025046"/>
    </source>
</evidence>
<dbReference type="PANTHER" id="PTHR33254:SF4">
    <property type="entry name" value="4-HYDROXY-4-METHYL-2-OXOGLUTARATE ALDOLASE 3-RELATED"/>
    <property type="match status" value="1"/>
</dbReference>
<evidence type="ECO:0000313" key="14">
    <source>
        <dbReference type="Proteomes" id="UP001477672"/>
    </source>
</evidence>
<evidence type="ECO:0000256" key="7">
    <source>
        <dbReference type="ARBA" id="ARBA00016549"/>
    </source>
</evidence>
<gene>
    <name evidence="13" type="ORF">WMO24_06625</name>
</gene>
<comment type="caution">
    <text evidence="13">The sequence shown here is derived from an EMBL/GenBank/DDBJ whole genome shotgun (WGS) entry which is preliminary data.</text>
</comment>
<evidence type="ECO:0000256" key="6">
    <source>
        <dbReference type="ARBA" id="ARBA00012947"/>
    </source>
</evidence>
<comment type="catalytic activity">
    <reaction evidence="1">
        <text>4-hydroxy-4-methyl-2-oxoglutarate = 2 pyruvate</text>
        <dbReference type="Rhea" id="RHEA:22748"/>
        <dbReference type="ChEBI" id="CHEBI:15361"/>
        <dbReference type="ChEBI" id="CHEBI:58276"/>
        <dbReference type="EC" id="4.1.3.17"/>
    </reaction>
</comment>
<comment type="similarity">
    <text evidence="3">Belongs to the class II aldolase/RraA-like family.</text>
</comment>
<dbReference type="EC" id="4.1.1.112" evidence="6"/>
<evidence type="ECO:0000256" key="10">
    <source>
        <dbReference type="ARBA" id="ARBA00030169"/>
    </source>
</evidence>
<reference evidence="13 14" key="1">
    <citation type="submission" date="2024-03" db="EMBL/GenBank/DDBJ databases">
        <title>Human intestinal bacterial collection.</title>
        <authorList>
            <person name="Pauvert C."/>
            <person name="Hitch T.C.A."/>
            <person name="Clavel T."/>
        </authorList>
    </citation>
    <scope>NUCLEOTIDE SEQUENCE [LARGE SCALE GENOMIC DNA]</scope>
    <source>
        <strain evidence="13 14">CLA-JM-H11</strain>
    </source>
</reference>
<dbReference type="SUPFAM" id="SSF89562">
    <property type="entry name" value="RraA-like"/>
    <property type="match status" value="1"/>
</dbReference>
<organism evidence="13 14">
    <name type="scientific">Ruthenibacterium intestinale</name>
    <dbReference type="NCBI Taxonomy" id="3133163"/>
    <lineage>
        <taxon>Bacteria</taxon>
        <taxon>Bacillati</taxon>
        <taxon>Bacillota</taxon>
        <taxon>Clostridia</taxon>
        <taxon>Eubacteriales</taxon>
        <taxon>Oscillospiraceae</taxon>
        <taxon>Ruthenibacterium</taxon>
    </lineage>
</organism>
<keyword evidence="14" id="KW-1185">Reference proteome</keyword>
<evidence type="ECO:0000256" key="3">
    <source>
        <dbReference type="ARBA" id="ARBA00008621"/>
    </source>
</evidence>
<evidence type="ECO:0000256" key="2">
    <source>
        <dbReference type="ARBA" id="ARBA00001968"/>
    </source>
</evidence>
<dbReference type="CDD" id="cd16841">
    <property type="entry name" value="RraA_family"/>
    <property type="match status" value="1"/>
</dbReference>
<comment type="subunit">
    <text evidence="4">Homotrimer.</text>
</comment>
<evidence type="ECO:0000256" key="9">
    <source>
        <dbReference type="ARBA" id="ARBA00029596"/>
    </source>
</evidence>
<evidence type="ECO:0000313" key="13">
    <source>
        <dbReference type="EMBL" id="MEQ2520101.1"/>
    </source>
</evidence>
<sequence length="220" mass="25020">MTDLEKFTWIKEHLYVPVVCDILDQLGYRHQAMHQRLRPLDPQNCTFVGRARTFRWLETDYIVKENPYGKEIEAMDSLTEYDVAVHSTDSGGTNAPWGELMSTAAKMRGAVGCICDSQIRDCMRIIKMGFPVFYAGIRPLDSQGRGLVVDYDVPVRCGDVLVNPGDMIYADFDGVVVIPREVEDRVFELAREKAERENVSRKELLEGKSLAEVYEKYGAL</sequence>
<dbReference type="InterPro" id="IPR036704">
    <property type="entry name" value="RraA/RraA-like_sf"/>
</dbReference>
<evidence type="ECO:0000256" key="12">
    <source>
        <dbReference type="ARBA" id="ARBA00047973"/>
    </source>
</evidence>
<evidence type="ECO:0000256" key="4">
    <source>
        <dbReference type="ARBA" id="ARBA00011233"/>
    </source>
</evidence>
<evidence type="ECO:0000256" key="1">
    <source>
        <dbReference type="ARBA" id="ARBA00001342"/>
    </source>
</evidence>
<evidence type="ECO:0000256" key="5">
    <source>
        <dbReference type="ARBA" id="ARBA00012213"/>
    </source>
</evidence>
<proteinExistence type="inferred from homology"/>
<dbReference type="EC" id="4.1.3.17" evidence="5"/>
<name>A0ABV1GE11_9FIRM</name>
<protein>
    <recommendedName>
        <fullName evidence="7">Putative 4-hydroxy-4-methyl-2-oxoglutarate aldolase</fullName>
        <ecNumber evidence="6">4.1.1.112</ecNumber>
        <ecNumber evidence="5">4.1.3.17</ecNumber>
    </recommendedName>
    <alternativeName>
        <fullName evidence="11">Oxaloacetate decarboxylase</fullName>
    </alternativeName>
    <alternativeName>
        <fullName evidence="9">Regulator of ribonuclease activity homolog</fullName>
    </alternativeName>
    <alternativeName>
        <fullName evidence="10">RraA-like protein</fullName>
    </alternativeName>
</protein>
<dbReference type="Gene3D" id="3.50.30.40">
    <property type="entry name" value="Ribonuclease E inhibitor RraA/RraA-like"/>
    <property type="match status" value="1"/>
</dbReference>
<dbReference type="InterPro" id="IPR005493">
    <property type="entry name" value="RraA/RraA-like"/>
</dbReference>
<comment type="cofactor">
    <cofactor evidence="2">
        <name>a divalent metal cation</name>
        <dbReference type="ChEBI" id="CHEBI:60240"/>
    </cofactor>
</comment>
<accession>A0ABV1GE11</accession>
<evidence type="ECO:0000256" key="11">
    <source>
        <dbReference type="ARBA" id="ARBA00032305"/>
    </source>
</evidence>